<dbReference type="AlphaFoldDB" id="A0A7X1FRL4"/>
<proteinExistence type="predicted"/>
<keyword evidence="3" id="KW-1185">Reference proteome</keyword>
<evidence type="ECO:0000256" key="1">
    <source>
        <dbReference type="SAM" id="Coils"/>
    </source>
</evidence>
<keyword evidence="1" id="KW-0175">Coiled coil</keyword>
<name>A0A7X1FRL4_9SPHN</name>
<evidence type="ECO:0008006" key="4">
    <source>
        <dbReference type="Google" id="ProtNLM"/>
    </source>
</evidence>
<organism evidence="2 3">
    <name type="scientific">Novosphingobium flavum</name>
    <dbReference type="NCBI Taxonomy" id="1778672"/>
    <lineage>
        <taxon>Bacteria</taxon>
        <taxon>Pseudomonadati</taxon>
        <taxon>Pseudomonadota</taxon>
        <taxon>Alphaproteobacteria</taxon>
        <taxon>Sphingomonadales</taxon>
        <taxon>Sphingomonadaceae</taxon>
        <taxon>Novosphingobium</taxon>
    </lineage>
</organism>
<evidence type="ECO:0000313" key="3">
    <source>
        <dbReference type="Proteomes" id="UP000566813"/>
    </source>
</evidence>
<accession>A0A7X1FRL4</accession>
<sequence>MGSVLLAAMVAFLLGAVVVGLAVVKGLFPLPGPQAETAQKAAVRAGSLPASAPAASPAALAEHQNDIEGRMATLEERLDTLNAEAEAASGNAARAESLLIAFAARRALDRGAPLGYLEDQLRLRFGNAQPNAVATVIAAAKAPVTVDQLLAGLDSLAPSLTETPANTGAWDRIKREVSGLFVIRRDATPSPAPQMILGRARILLTAGRTDDAVAELRRLPGAAGATDWFAAARRYDDAHRALDVLETTAVLDAHALRDAGGQAAAQPAAAGD</sequence>
<dbReference type="EMBL" id="JACLAW010000006">
    <property type="protein sequence ID" value="MBC2665648.1"/>
    <property type="molecule type" value="Genomic_DNA"/>
</dbReference>
<reference evidence="2 3" key="1">
    <citation type="submission" date="2020-08" db="EMBL/GenBank/DDBJ databases">
        <title>The genome sequence of type strain Novosphingobium flavum NBRC 111647.</title>
        <authorList>
            <person name="Liu Y."/>
        </authorList>
    </citation>
    <scope>NUCLEOTIDE SEQUENCE [LARGE SCALE GENOMIC DNA]</scope>
    <source>
        <strain evidence="2 3">NBRC 111647</strain>
    </source>
</reference>
<protein>
    <recommendedName>
        <fullName evidence="4">Inner membrane protein</fullName>
    </recommendedName>
</protein>
<comment type="caution">
    <text evidence="2">The sequence shown here is derived from an EMBL/GenBank/DDBJ whole genome shotgun (WGS) entry which is preliminary data.</text>
</comment>
<dbReference type="Proteomes" id="UP000566813">
    <property type="component" value="Unassembled WGS sequence"/>
</dbReference>
<evidence type="ECO:0000313" key="2">
    <source>
        <dbReference type="EMBL" id="MBC2665648.1"/>
    </source>
</evidence>
<gene>
    <name evidence="2" type="ORF">H7F51_08935</name>
</gene>
<feature type="coiled-coil region" evidence="1">
    <location>
        <begin position="64"/>
        <end position="98"/>
    </location>
</feature>